<keyword evidence="1" id="KW-0677">Repeat</keyword>
<dbReference type="PROSITE" id="PS51257">
    <property type="entry name" value="PROKAR_LIPOPROTEIN"/>
    <property type="match status" value="1"/>
</dbReference>
<comment type="caution">
    <text evidence="4">The sequence shown here is derived from an EMBL/GenBank/DDBJ whole genome shotgun (WGS) entry which is preliminary data.</text>
</comment>
<dbReference type="SUPFAM" id="SSF48452">
    <property type="entry name" value="TPR-like"/>
    <property type="match status" value="2"/>
</dbReference>
<feature type="repeat" description="TPR" evidence="3">
    <location>
        <begin position="166"/>
        <end position="199"/>
    </location>
</feature>
<dbReference type="PANTHER" id="PTHR45641:SF19">
    <property type="entry name" value="NEPHROCYSTIN-3"/>
    <property type="match status" value="1"/>
</dbReference>
<dbReference type="SMART" id="SM00028">
    <property type="entry name" value="TPR"/>
    <property type="match status" value="5"/>
</dbReference>
<keyword evidence="2 3" id="KW-0802">TPR repeat</keyword>
<proteinExistence type="predicted"/>
<dbReference type="RefSeq" id="WP_318064522.1">
    <property type="nucleotide sequence ID" value="NZ_JAWONS010000184.1"/>
</dbReference>
<dbReference type="Proteomes" id="UP001276854">
    <property type="component" value="Unassembled WGS sequence"/>
</dbReference>
<dbReference type="EMBL" id="JAWONS010000184">
    <property type="protein sequence ID" value="MDW2798279.1"/>
    <property type="molecule type" value="Genomic_DNA"/>
</dbReference>
<feature type="repeat" description="TPR" evidence="3">
    <location>
        <begin position="82"/>
        <end position="115"/>
    </location>
</feature>
<organism evidence="4 5">
    <name type="scientific">Clostridium boliviensis</name>
    <dbReference type="NCBI Taxonomy" id="318465"/>
    <lineage>
        <taxon>Bacteria</taxon>
        <taxon>Bacillati</taxon>
        <taxon>Bacillota</taxon>
        <taxon>Clostridia</taxon>
        <taxon>Eubacteriales</taxon>
        <taxon>Clostridiaceae</taxon>
        <taxon>Clostridium</taxon>
    </lineage>
</organism>
<accession>A0ABU4GKZ5</accession>
<dbReference type="InterPro" id="IPR011990">
    <property type="entry name" value="TPR-like_helical_dom_sf"/>
</dbReference>
<dbReference type="PANTHER" id="PTHR45641">
    <property type="entry name" value="TETRATRICOPEPTIDE REPEAT PROTEIN (AFU_ORTHOLOGUE AFUA_6G03870)"/>
    <property type="match status" value="1"/>
</dbReference>
<name>A0ABU4GKZ5_9CLOT</name>
<reference evidence="4 5" key="1">
    <citation type="submission" date="2023-10" db="EMBL/GenBank/DDBJ databases">
        <title>A novel Glycoside Hydrolase 43-Like Enzyme from Clostrdium boliviensis is an Endo-xylanase, and a Candidate for Xylooligosaccharides Production from Different Xylan Substrates.</title>
        <authorList>
            <person name="Alvarez M.T."/>
            <person name="Rocabado-Villegas L.R."/>
            <person name="Salas-Veizaga D.M."/>
            <person name="Linares-Pasten J.A."/>
            <person name="Gudmundsdottir E.E."/>
            <person name="Hreggvidsson G.O."/>
            <person name="Adlercreutz P."/>
            <person name="Nordberg Karlsson E."/>
        </authorList>
    </citation>
    <scope>NUCLEOTIDE SEQUENCE [LARGE SCALE GENOMIC DNA]</scope>
    <source>
        <strain evidence="4 5">E-1</strain>
    </source>
</reference>
<evidence type="ECO:0000256" key="2">
    <source>
        <dbReference type="ARBA" id="ARBA00022803"/>
    </source>
</evidence>
<sequence>MNIKKSSILILVLCILLCSCQQKEKGKIVIDVPAGNSMANSYINSAGIAFEKKDYNSALTDYLEVEKIFLNSESHTNNNELAGIYSMIGRCYVQLSAYHKAKDYFEKSLPISEKLLDDKLNFENYFNLLKINYSIDDGNLELALEYGKKAEKTALDLYGDKSSEMGEVYSNIGKVYCNMGEFDQANKYLQKAIIIMDQLYGQDNENSAVIYEKMADIYRKQGEYYEAEGYLNKAEEILKKYKNYYWLAVVYSDFGNIYWENEKYENALDYYNKCLEVYEIWGKVDFDLAKYHYWKAGALYNIKSYESSKQEMLLAHKICEDLPVKSELTSTLVLSIKDGLKIYYDYNYDGDKSTGFEMWYEDLISSQMVQ</sequence>
<feature type="repeat" description="TPR" evidence="3">
    <location>
        <begin position="248"/>
        <end position="281"/>
    </location>
</feature>
<gene>
    <name evidence="4" type="ORF">RZO55_11915</name>
</gene>
<dbReference type="InterPro" id="IPR019734">
    <property type="entry name" value="TPR_rpt"/>
</dbReference>
<dbReference type="PROSITE" id="PS50005">
    <property type="entry name" value="TPR"/>
    <property type="match status" value="3"/>
</dbReference>
<keyword evidence="5" id="KW-1185">Reference proteome</keyword>
<evidence type="ECO:0000313" key="4">
    <source>
        <dbReference type="EMBL" id="MDW2798279.1"/>
    </source>
</evidence>
<evidence type="ECO:0000256" key="3">
    <source>
        <dbReference type="PROSITE-ProRule" id="PRU00339"/>
    </source>
</evidence>
<evidence type="ECO:0000313" key="5">
    <source>
        <dbReference type="Proteomes" id="UP001276854"/>
    </source>
</evidence>
<dbReference type="Gene3D" id="1.25.40.10">
    <property type="entry name" value="Tetratricopeptide repeat domain"/>
    <property type="match status" value="3"/>
</dbReference>
<dbReference type="Pfam" id="PF13374">
    <property type="entry name" value="TPR_10"/>
    <property type="match status" value="1"/>
</dbReference>
<protein>
    <submittedName>
        <fullName evidence="4">Tetratricopeptide repeat protein</fullName>
    </submittedName>
</protein>
<dbReference type="Pfam" id="PF13424">
    <property type="entry name" value="TPR_12"/>
    <property type="match status" value="2"/>
</dbReference>
<evidence type="ECO:0000256" key="1">
    <source>
        <dbReference type="ARBA" id="ARBA00022737"/>
    </source>
</evidence>